<dbReference type="InterPro" id="IPR000253">
    <property type="entry name" value="FHA_dom"/>
</dbReference>
<proteinExistence type="predicted"/>
<protein>
    <recommendedName>
        <fullName evidence="2">FHA domain-containing protein</fullName>
    </recommendedName>
</protein>
<dbReference type="Gene3D" id="2.60.200.20">
    <property type="match status" value="1"/>
</dbReference>
<dbReference type="PROSITE" id="PS50006">
    <property type="entry name" value="FHA_DOMAIN"/>
    <property type="match status" value="1"/>
</dbReference>
<dbReference type="PANTHER" id="PTHR23308">
    <property type="entry name" value="NUCLEAR INHIBITOR OF PROTEIN PHOSPHATASE-1"/>
    <property type="match status" value="1"/>
</dbReference>
<dbReference type="Proteomes" id="UP000398389">
    <property type="component" value="Unassembled WGS sequence"/>
</dbReference>
<feature type="compositionally biased region" description="Basic and acidic residues" evidence="1">
    <location>
        <begin position="69"/>
        <end position="78"/>
    </location>
</feature>
<dbReference type="OrthoDB" id="444265at2759"/>
<feature type="domain" description="FHA" evidence="2">
    <location>
        <begin position="153"/>
        <end position="225"/>
    </location>
</feature>
<dbReference type="EMBL" id="CABVLU010000002">
    <property type="protein sequence ID" value="VVT49679.1"/>
    <property type="molecule type" value="Genomic_DNA"/>
</dbReference>
<keyword evidence="4" id="KW-1185">Reference proteome</keyword>
<feature type="region of interest" description="Disordered" evidence="1">
    <location>
        <begin position="1"/>
        <end position="87"/>
    </location>
</feature>
<feature type="compositionally biased region" description="Basic and acidic residues" evidence="1">
    <location>
        <begin position="8"/>
        <end position="62"/>
    </location>
</feature>
<dbReference type="SUPFAM" id="SSF49879">
    <property type="entry name" value="SMAD/FHA domain"/>
    <property type="match status" value="1"/>
</dbReference>
<dbReference type="InterPro" id="IPR008984">
    <property type="entry name" value="SMAD_FHA_dom_sf"/>
</dbReference>
<sequence length="258" mass="30118">MGRHEHRDHRDDRRDNRKDYRDDRYSSERRDYRDDHRDDRRDNRRSSRREDHKDRDYRDNHRSRSPRQSPEHSPERPNYHRSGLLALERNRVTVPALDKPRRGNSAAVETVVLKYHEPADRAASPPVPGYALVLFPKSGDPSQTIRLNKQTAFLVGTDSRVADIVLDAGPPVAEGKRPRADAQHAVIQFRVKRRRNKQNQTITETVPYIIDLESARGTYLNGEEVPAASYVELRAQDVLEFGALRDEYVFMFNDEKKL</sequence>
<organism evidence="3 4">
    <name type="scientific">Magnusiomyces paraingens</name>
    <dbReference type="NCBI Taxonomy" id="2606893"/>
    <lineage>
        <taxon>Eukaryota</taxon>
        <taxon>Fungi</taxon>
        <taxon>Dikarya</taxon>
        <taxon>Ascomycota</taxon>
        <taxon>Saccharomycotina</taxon>
        <taxon>Dipodascomycetes</taxon>
        <taxon>Dipodascales</taxon>
        <taxon>Dipodascaceae</taxon>
        <taxon>Magnusiomyces</taxon>
    </lineage>
</organism>
<evidence type="ECO:0000259" key="2">
    <source>
        <dbReference type="PROSITE" id="PS50006"/>
    </source>
</evidence>
<dbReference type="RefSeq" id="XP_031852999.1">
    <property type="nucleotide sequence ID" value="XM_031997108.1"/>
</dbReference>
<reference evidence="3 4" key="1">
    <citation type="submission" date="2019-09" db="EMBL/GenBank/DDBJ databases">
        <authorList>
            <person name="Brejova B."/>
        </authorList>
    </citation>
    <scope>NUCLEOTIDE SEQUENCE [LARGE SCALE GENOMIC DNA]</scope>
</reference>
<dbReference type="InterPro" id="IPR050923">
    <property type="entry name" value="Cell_Proc_Reg/RNA_Proc"/>
</dbReference>
<name>A0A5E8BDX7_9ASCO</name>
<gene>
    <name evidence="3" type="ORF">SAPINGB_P002389</name>
</gene>
<dbReference type="GeneID" id="43581208"/>
<accession>A0A5E8BDX7</accession>
<evidence type="ECO:0000313" key="3">
    <source>
        <dbReference type="EMBL" id="VVT49679.1"/>
    </source>
</evidence>
<dbReference type="AlphaFoldDB" id="A0A5E8BDX7"/>
<evidence type="ECO:0000313" key="4">
    <source>
        <dbReference type="Proteomes" id="UP000398389"/>
    </source>
</evidence>
<dbReference type="Pfam" id="PF00498">
    <property type="entry name" value="FHA"/>
    <property type="match status" value="1"/>
</dbReference>
<evidence type="ECO:0000256" key="1">
    <source>
        <dbReference type="SAM" id="MobiDB-lite"/>
    </source>
</evidence>